<protein>
    <submittedName>
        <fullName evidence="1">Uncharacterized protein</fullName>
    </submittedName>
</protein>
<organism evidence="1">
    <name type="scientific">marine sediment metagenome</name>
    <dbReference type="NCBI Taxonomy" id="412755"/>
    <lineage>
        <taxon>unclassified sequences</taxon>
        <taxon>metagenomes</taxon>
        <taxon>ecological metagenomes</taxon>
    </lineage>
</organism>
<proteinExistence type="predicted"/>
<reference evidence="1" key="1">
    <citation type="journal article" date="2015" name="Nature">
        <title>Complex archaea that bridge the gap between prokaryotes and eukaryotes.</title>
        <authorList>
            <person name="Spang A."/>
            <person name="Saw J.H."/>
            <person name="Jorgensen S.L."/>
            <person name="Zaremba-Niedzwiedzka K."/>
            <person name="Martijn J."/>
            <person name="Lind A.E."/>
            <person name="van Eijk R."/>
            <person name="Schleper C."/>
            <person name="Guy L."/>
            <person name="Ettema T.J."/>
        </authorList>
    </citation>
    <scope>NUCLEOTIDE SEQUENCE</scope>
</reference>
<dbReference type="EMBL" id="LAZR01065612">
    <property type="protein sequence ID" value="KKK55198.1"/>
    <property type="molecule type" value="Genomic_DNA"/>
</dbReference>
<evidence type="ECO:0000313" key="1">
    <source>
        <dbReference type="EMBL" id="KKK55198.1"/>
    </source>
</evidence>
<name>A0A0F8WF64_9ZZZZ</name>
<feature type="non-terminal residue" evidence="1">
    <location>
        <position position="159"/>
    </location>
</feature>
<gene>
    <name evidence="1" type="ORF">LCGC14_3076980</name>
</gene>
<dbReference type="AlphaFoldDB" id="A0A0F8WF64"/>
<comment type="caution">
    <text evidence="1">The sequence shown here is derived from an EMBL/GenBank/DDBJ whole genome shotgun (WGS) entry which is preliminary data.</text>
</comment>
<sequence length="159" mass="17944">MSSEISDRLAKLKDDVRRVKAYRDVLRSQISAGEAEMGKLRYDADLDQKSSEVFKAWLEDLLRSNVDSIAELATSGLRFVINNQELTFRIHQEPKYNRLSMSFMIEEDGVEGDPMTSFGGGAVVIASFILRLAVMARMRMGNLLLLDESMFALANKYVP</sequence>
<accession>A0A0F8WF64</accession>